<evidence type="ECO:0000256" key="1">
    <source>
        <dbReference type="ARBA" id="ARBA00017922"/>
    </source>
</evidence>
<dbReference type="PANTHER" id="PTHR35535:SF1">
    <property type="entry name" value="HEAT SHOCK PROTEIN HSLJ"/>
    <property type="match status" value="1"/>
</dbReference>
<proteinExistence type="predicted"/>
<dbReference type="Pfam" id="PF03724">
    <property type="entry name" value="META"/>
    <property type="match status" value="1"/>
</dbReference>
<dbReference type="InterPro" id="IPR012640">
    <property type="entry name" value="Membr_lipoprot_lipid_attach_CS"/>
</dbReference>
<name>A0A2U2ADZ1_9GAMM</name>
<dbReference type="Proteomes" id="UP000245020">
    <property type="component" value="Unassembled WGS sequence"/>
</dbReference>
<evidence type="ECO:0000256" key="2">
    <source>
        <dbReference type="ARBA" id="ARBA00022729"/>
    </source>
</evidence>
<organism evidence="5 6">
    <name type="scientific">Ignatzschineria ureiclastica</name>
    <dbReference type="NCBI Taxonomy" id="472582"/>
    <lineage>
        <taxon>Bacteria</taxon>
        <taxon>Pseudomonadati</taxon>
        <taxon>Pseudomonadota</taxon>
        <taxon>Gammaproteobacteria</taxon>
        <taxon>Cardiobacteriales</taxon>
        <taxon>Ignatzschineriaceae</taxon>
        <taxon>Ignatzschineria</taxon>
    </lineage>
</organism>
<dbReference type="PROSITE" id="PS51257">
    <property type="entry name" value="PROKAR_LIPOPROTEIN"/>
    <property type="match status" value="1"/>
</dbReference>
<dbReference type="EMBL" id="QEWQ01000004">
    <property type="protein sequence ID" value="PWD80870.1"/>
    <property type="molecule type" value="Genomic_DNA"/>
</dbReference>
<dbReference type="Gene3D" id="2.40.128.270">
    <property type="match status" value="1"/>
</dbReference>
<dbReference type="OrthoDB" id="5600341at2"/>
<feature type="signal peptide" evidence="3">
    <location>
        <begin position="1"/>
        <end position="18"/>
    </location>
</feature>
<protein>
    <recommendedName>
        <fullName evidence="1">Type IV secretion system putative lipoprotein virB7</fullName>
    </recommendedName>
</protein>
<evidence type="ECO:0000313" key="5">
    <source>
        <dbReference type="EMBL" id="PWD80870.1"/>
    </source>
</evidence>
<feature type="domain" description="DUF306" evidence="4">
    <location>
        <begin position="35"/>
        <end position="146"/>
    </location>
</feature>
<dbReference type="RefSeq" id="WP_109189521.1">
    <property type="nucleotide sequence ID" value="NZ_BMYA01000002.1"/>
</dbReference>
<dbReference type="Pfam" id="PF08139">
    <property type="entry name" value="LPAM_1"/>
    <property type="match status" value="1"/>
</dbReference>
<dbReference type="AlphaFoldDB" id="A0A2U2ADZ1"/>
<keyword evidence="2 3" id="KW-0732">Signal</keyword>
<dbReference type="InterPro" id="IPR038670">
    <property type="entry name" value="HslJ-like_sf"/>
</dbReference>
<evidence type="ECO:0000313" key="6">
    <source>
        <dbReference type="Proteomes" id="UP000245020"/>
    </source>
</evidence>
<dbReference type="PANTHER" id="PTHR35535">
    <property type="entry name" value="HEAT SHOCK PROTEIN HSLJ"/>
    <property type="match status" value="1"/>
</dbReference>
<comment type="caution">
    <text evidence="5">The sequence shown here is derived from an EMBL/GenBank/DDBJ whole genome shotgun (WGS) entry which is preliminary data.</text>
</comment>
<feature type="chain" id="PRO_5015619216" description="Type IV secretion system putative lipoprotein virB7" evidence="3">
    <location>
        <begin position="19"/>
        <end position="152"/>
    </location>
</feature>
<evidence type="ECO:0000256" key="3">
    <source>
        <dbReference type="SAM" id="SignalP"/>
    </source>
</evidence>
<reference evidence="6" key="1">
    <citation type="submission" date="2018-05" db="EMBL/GenBank/DDBJ databases">
        <title>Ignatzschineria dubaiensis sp. nov., isolated from necrotic foot tissues of dromedaries (Camelus dromedarius) and associated maggots in Dubai, United Arab Emirates.</title>
        <authorList>
            <person name="Tsang C.C."/>
            <person name="Tang J.Y.M."/>
            <person name="Fong J.Y.H."/>
            <person name="Kinne J."/>
            <person name="Lee H.H."/>
            <person name="Joseph M."/>
            <person name="Jose S."/>
            <person name="Schuster R.K."/>
            <person name="Tang Y."/>
            <person name="Sivakumar S."/>
            <person name="Chen J.H.K."/>
            <person name="Teng J.L.L."/>
            <person name="Lau S.K.P."/>
            <person name="Wernery U."/>
            <person name="Woo P.C.Y."/>
        </authorList>
    </citation>
    <scope>NUCLEOTIDE SEQUENCE [LARGE SCALE GENOMIC DNA]</scope>
    <source>
        <strain evidence="6">KCTC 22644</strain>
    </source>
</reference>
<sequence length="152" mass="16513">MKKVLFTLLSVAVLAACASKGSPMSQLDTKIPTVQELQHHQYELVSVNGKPFEAEKGSGKPTIAFGQDMFISGQMCNRYSGKVDLTERGMLRAKAGIAMTRMLCTDPVLNSLDADISELLGNGAEVEISNNGQYLRLTNPSTVLEFKLADKM</sequence>
<evidence type="ECO:0000259" key="4">
    <source>
        <dbReference type="Pfam" id="PF03724"/>
    </source>
</evidence>
<dbReference type="InterPro" id="IPR005184">
    <property type="entry name" value="DUF306_Meta_HslJ"/>
</dbReference>
<gene>
    <name evidence="5" type="ORF">DC083_07120</name>
</gene>
<accession>A0A2U2ADZ1</accession>
<dbReference type="InterPro" id="IPR053147">
    <property type="entry name" value="Hsp_HslJ-like"/>
</dbReference>
<keyword evidence="6" id="KW-1185">Reference proteome</keyword>